<sequence length="250" mass="29982">MNSIGQKLNSNIERFNTLNMELLQQVQCNQQQQQQEQQWMNLFAEMMKSKDQEIALRDELVKELKDRHSQDQELWKLQHENLHQYAQELECIVEQLKEELQQQDASIQSLKDSFQEIELENSTLKENFENQVEEITQHYELELKEFELNASLEKRQLQDQYFENSLSLKSFIGQQEVEIATLRKEVSLRTRENNSLSQHCKAIEMRMQTQIMQLETELLELEKRMKPYNKNMTKNWTQSNNPFKAVIPIK</sequence>
<evidence type="ECO:0000313" key="3">
    <source>
        <dbReference type="Proteomes" id="UP000444721"/>
    </source>
</evidence>
<protein>
    <submittedName>
        <fullName evidence="2">Uncharacterized protein</fullName>
    </submittedName>
</protein>
<dbReference type="Proteomes" id="UP000444721">
    <property type="component" value="Unassembled WGS sequence"/>
</dbReference>
<dbReference type="VEuPathDB" id="AmoebaDB:NF0026780"/>
<dbReference type="VEuPathDB" id="AmoebaDB:NfTy_046080"/>
<feature type="coiled-coil region" evidence="1">
    <location>
        <begin position="204"/>
        <end position="231"/>
    </location>
</feature>
<dbReference type="GeneID" id="68108707"/>
<feature type="coiled-coil region" evidence="1">
    <location>
        <begin position="79"/>
        <end position="145"/>
    </location>
</feature>
<evidence type="ECO:0000313" key="2">
    <source>
        <dbReference type="EMBL" id="KAF0979511.1"/>
    </source>
</evidence>
<gene>
    <name evidence="2" type="ORF">FDP41_001489</name>
</gene>
<organism evidence="2 3">
    <name type="scientific">Naegleria fowleri</name>
    <name type="common">Brain eating amoeba</name>
    <dbReference type="NCBI Taxonomy" id="5763"/>
    <lineage>
        <taxon>Eukaryota</taxon>
        <taxon>Discoba</taxon>
        <taxon>Heterolobosea</taxon>
        <taxon>Tetramitia</taxon>
        <taxon>Eutetramitia</taxon>
        <taxon>Vahlkampfiidae</taxon>
        <taxon>Naegleria</taxon>
    </lineage>
</organism>
<comment type="caution">
    <text evidence="2">The sequence shown here is derived from an EMBL/GenBank/DDBJ whole genome shotgun (WGS) entry which is preliminary data.</text>
</comment>
<dbReference type="AlphaFoldDB" id="A0A6A5BYC0"/>
<dbReference type="RefSeq" id="XP_044564224.1">
    <property type="nucleotide sequence ID" value="XM_044704578.1"/>
</dbReference>
<keyword evidence="1" id="KW-0175">Coiled coil</keyword>
<dbReference type="EMBL" id="VFQX01000026">
    <property type="protein sequence ID" value="KAF0979511.1"/>
    <property type="molecule type" value="Genomic_DNA"/>
</dbReference>
<name>A0A6A5BYC0_NAEFO</name>
<dbReference type="VEuPathDB" id="AmoebaDB:FDP41_001489"/>
<proteinExistence type="predicted"/>
<keyword evidence="3" id="KW-1185">Reference proteome</keyword>
<reference evidence="2 3" key="1">
    <citation type="journal article" date="2019" name="Sci. Rep.">
        <title>Nanopore sequencing improves the draft genome of the human pathogenic amoeba Naegleria fowleri.</title>
        <authorList>
            <person name="Liechti N."/>
            <person name="Schurch N."/>
            <person name="Bruggmann R."/>
            <person name="Wittwer M."/>
        </authorList>
    </citation>
    <scope>NUCLEOTIDE SEQUENCE [LARGE SCALE GENOMIC DNA]</scope>
    <source>
        <strain evidence="2 3">ATCC 30894</strain>
    </source>
</reference>
<evidence type="ECO:0000256" key="1">
    <source>
        <dbReference type="SAM" id="Coils"/>
    </source>
</evidence>
<accession>A0A6A5BYC0</accession>